<gene>
    <name evidence="2" type="ORF">UFOVP496_9</name>
</gene>
<accession>A0A6J5MT29</accession>
<evidence type="ECO:0000256" key="1">
    <source>
        <dbReference type="SAM" id="Phobius"/>
    </source>
</evidence>
<organism evidence="2">
    <name type="scientific">uncultured Caudovirales phage</name>
    <dbReference type="NCBI Taxonomy" id="2100421"/>
    <lineage>
        <taxon>Viruses</taxon>
        <taxon>Duplodnaviria</taxon>
        <taxon>Heunggongvirae</taxon>
        <taxon>Uroviricota</taxon>
        <taxon>Caudoviricetes</taxon>
        <taxon>Peduoviridae</taxon>
        <taxon>Maltschvirus</taxon>
        <taxon>Maltschvirus maltsch</taxon>
    </lineage>
</organism>
<feature type="transmembrane region" description="Helical" evidence="1">
    <location>
        <begin position="12"/>
        <end position="32"/>
    </location>
</feature>
<feature type="transmembrane region" description="Helical" evidence="1">
    <location>
        <begin position="38"/>
        <end position="57"/>
    </location>
</feature>
<keyword evidence="1" id="KW-1133">Transmembrane helix</keyword>
<keyword evidence="1" id="KW-0812">Transmembrane</keyword>
<keyword evidence="1" id="KW-0472">Membrane</keyword>
<reference evidence="2" key="1">
    <citation type="submission" date="2020-04" db="EMBL/GenBank/DDBJ databases">
        <authorList>
            <person name="Chiriac C."/>
            <person name="Salcher M."/>
            <person name="Ghai R."/>
            <person name="Kavagutti S V."/>
        </authorList>
    </citation>
    <scope>NUCLEOTIDE SEQUENCE</scope>
</reference>
<sequence>METAPKAGYKTSEFWLSVAAMVVGAAFASGVFPTDSGVDRILGLAATVLTTLGYTVSRSLVKR</sequence>
<name>A0A6J5MT29_9CAUD</name>
<protein>
    <submittedName>
        <fullName evidence="2">Uncharacterized protein</fullName>
    </submittedName>
</protein>
<proteinExistence type="predicted"/>
<evidence type="ECO:0000313" key="2">
    <source>
        <dbReference type="EMBL" id="CAB4146749.1"/>
    </source>
</evidence>
<dbReference type="EMBL" id="LR796472">
    <property type="protein sequence ID" value="CAB4146749.1"/>
    <property type="molecule type" value="Genomic_DNA"/>
</dbReference>